<accession>A0A8V0ZVW5</accession>
<proteinExistence type="predicted"/>
<dbReference type="AlphaFoldDB" id="A0A8V0ZVW5"/>
<feature type="compositionally biased region" description="Pro residues" evidence="1">
    <location>
        <begin position="11"/>
        <end position="21"/>
    </location>
</feature>
<feature type="region of interest" description="Disordered" evidence="1">
    <location>
        <begin position="189"/>
        <end position="211"/>
    </location>
</feature>
<feature type="region of interest" description="Disordered" evidence="1">
    <location>
        <begin position="100"/>
        <end position="138"/>
    </location>
</feature>
<dbReference type="Pfam" id="PF09793">
    <property type="entry name" value="AD"/>
    <property type="match status" value="1"/>
</dbReference>
<organism evidence="3 4">
    <name type="scientific">Gallus gallus</name>
    <name type="common">Chicken</name>
    <dbReference type="NCBI Taxonomy" id="9031"/>
    <lineage>
        <taxon>Eukaryota</taxon>
        <taxon>Metazoa</taxon>
        <taxon>Chordata</taxon>
        <taxon>Craniata</taxon>
        <taxon>Vertebrata</taxon>
        <taxon>Euteleostomi</taxon>
        <taxon>Archelosauria</taxon>
        <taxon>Archosauria</taxon>
        <taxon>Dinosauria</taxon>
        <taxon>Saurischia</taxon>
        <taxon>Theropoda</taxon>
        <taxon>Coelurosauria</taxon>
        <taxon>Aves</taxon>
        <taxon>Neognathae</taxon>
        <taxon>Galloanserae</taxon>
        <taxon>Galliformes</taxon>
        <taxon>Phasianidae</taxon>
        <taxon>Phasianinae</taxon>
        <taxon>Gallus</taxon>
    </lineage>
</organism>
<dbReference type="Proteomes" id="UP000000539">
    <property type="component" value="Chromosome 27"/>
</dbReference>
<dbReference type="InterPro" id="IPR019181">
    <property type="entry name" value="LSM12_ABD"/>
</dbReference>
<reference evidence="3" key="1">
    <citation type="submission" date="2020-11" db="EMBL/GenBank/DDBJ databases">
        <title>Gallus gallus (Chicken) genome, bGalGal1, GRCg7b, maternal haplotype autosomes + Z &amp; W.</title>
        <authorList>
            <person name="Warren W."/>
            <person name="Formenti G."/>
            <person name="Fedrigo O."/>
            <person name="Haase B."/>
            <person name="Mountcastle J."/>
            <person name="Balacco J."/>
            <person name="Tracey A."/>
            <person name="Schneider V."/>
            <person name="Okimoto R."/>
            <person name="Cheng H."/>
            <person name="Hawken R."/>
            <person name="Howe K."/>
            <person name="Jarvis E.D."/>
        </authorList>
    </citation>
    <scope>NUCLEOTIDE SEQUENCE [LARGE SCALE GENOMIC DNA]</scope>
    <source>
        <strain evidence="3">Broiler</strain>
    </source>
</reference>
<dbReference type="GO" id="GO:0005737">
    <property type="term" value="C:cytoplasm"/>
    <property type="evidence" value="ECO:0007669"/>
    <property type="project" value="Ensembl"/>
</dbReference>
<sequence length="211" mass="22706">MRLWPRVCALPPSPPPPPPQLEPYLCLPPARQQSTDGEGGEAEPGIRHQRGGLSGGTAALPDHPQDVSLNASCSPPPLHTHTVGLGSLCIPTWPREGGLRCSVSPQNPAGGRRDAWGGRMGEGGGEHGWADPSAPHPHSIKDCKWQEKNIVVMEEVVIAPPYQVENCKGKEGSALGHVRKIVEKHFRDVESQKVMQRSQAQQTQKESALSS</sequence>
<reference evidence="3" key="3">
    <citation type="submission" date="2025-09" db="UniProtKB">
        <authorList>
            <consortium name="Ensembl"/>
        </authorList>
    </citation>
    <scope>IDENTIFICATION</scope>
    <source>
        <strain evidence="3">broiler</strain>
    </source>
</reference>
<evidence type="ECO:0000313" key="3">
    <source>
        <dbReference type="Ensembl" id="ENSGALP00010037705.1"/>
    </source>
</evidence>
<name>A0A8V0ZVW5_CHICK</name>
<feature type="compositionally biased region" description="Polar residues" evidence="1">
    <location>
        <begin position="193"/>
        <end position="211"/>
    </location>
</feature>
<dbReference type="InterPro" id="IPR047574">
    <property type="entry name" value="AD"/>
</dbReference>
<evidence type="ECO:0000256" key="1">
    <source>
        <dbReference type="SAM" id="MobiDB-lite"/>
    </source>
</evidence>
<dbReference type="InterPro" id="IPR039683">
    <property type="entry name" value="Lsm12-like"/>
</dbReference>
<evidence type="ECO:0000313" key="4">
    <source>
        <dbReference type="Proteomes" id="UP000000539"/>
    </source>
</evidence>
<protein>
    <submittedName>
        <fullName evidence="3">LSM12 homolog</fullName>
    </submittedName>
</protein>
<dbReference type="PROSITE" id="PS52001">
    <property type="entry name" value="AD"/>
    <property type="match status" value="1"/>
</dbReference>
<keyword evidence="4" id="KW-1185">Reference proteome</keyword>
<dbReference type="PANTHER" id="PTHR13542">
    <property type="entry name" value="LSM12 HOMOLOG"/>
    <property type="match status" value="1"/>
</dbReference>
<dbReference type="OrthoDB" id="1057137at2759"/>
<dbReference type="GeneTree" id="ENSGT00390000006956"/>
<feature type="domain" description="AD" evidence="2">
    <location>
        <begin position="104"/>
        <end position="190"/>
    </location>
</feature>
<dbReference type="FunCoup" id="A0A8V0ZVW5">
    <property type="interactions" value="685"/>
</dbReference>
<evidence type="ECO:0000259" key="2">
    <source>
        <dbReference type="PROSITE" id="PS52001"/>
    </source>
</evidence>
<dbReference type="Ensembl" id="ENSGALT00010060956.1">
    <property type="protein sequence ID" value="ENSGALP00010037705.1"/>
    <property type="gene ID" value="ENSGALG00010024961.1"/>
</dbReference>
<dbReference type="SMART" id="SM00995">
    <property type="entry name" value="AD"/>
    <property type="match status" value="1"/>
</dbReference>
<feature type="region of interest" description="Disordered" evidence="1">
    <location>
        <begin position="1"/>
        <end position="66"/>
    </location>
</feature>
<gene>
    <name evidence="3" type="primary">LSM12</name>
</gene>
<reference evidence="3" key="2">
    <citation type="submission" date="2025-08" db="UniProtKB">
        <authorList>
            <consortium name="Ensembl"/>
        </authorList>
    </citation>
    <scope>IDENTIFICATION</scope>
    <source>
        <strain evidence="3">broiler</strain>
    </source>
</reference>